<evidence type="ECO:0000313" key="3">
    <source>
        <dbReference type="Proteomes" id="UP000005206"/>
    </source>
</evidence>
<reference evidence="2 3" key="1">
    <citation type="journal article" date="2009" name="PLoS Genet.">
        <title>The genome of Nectria haematococca: contribution of supernumerary chromosomes to gene expansion.</title>
        <authorList>
            <person name="Coleman J.J."/>
            <person name="Rounsley S.D."/>
            <person name="Rodriguez-Carres M."/>
            <person name="Kuo A."/>
            <person name="Wasmann C.C."/>
            <person name="Grimwood J."/>
            <person name="Schmutz J."/>
            <person name="Taga M."/>
            <person name="White G.J."/>
            <person name="Zhou S."/>
            <person name="Schwartz D.C."/>
            <person name="Freitag M."/>
            <person name="Ma L.J."/>
            <person name="Danchin E.G."/>
            <person name="Henrissat B."/>
            <person name="Coutinho P.M."/>
            <person name="Nelson D.R."/>
            <person name="Straney D."/>
            <person name="Napoli C.A."/>
            <person name="Barker B.M."/>
            <person name="Gribskov M."/>
            <person name="Rep M."/>
            <person name="Kroken S."/>
            <person name="Molnar I."/>
            <person name="Rensing C."/>
            <person name="Kennell J.C."/>
            <person name="Zamora J."/>
            <person name="Farman M.L."/>
            <person name="Selker E.U."/>
            <person name="Salamov A."/>
            <person name="Shapiro H."/>
            <person name="Pangilinan J."/>
            <person name="Lindquist E."/>
            <person name="Lamers C."/>
            <person name="Grigoriev I.V."/>
            <person name="Geiser D.M."/>
            <person name="Covert S.F."/>
            <person name="Temporini E."/>
            <person name="Vanetten H.D."/>
        </authorList>
    </citation>
    <scope>NUCLEOTIDE SEQUENCE [LARGE SCALE GENOMIC DNA]</scope>
    <source>
        <strain evidence="3">ATCC MYA-4622 / CBS 123669 / FGSC 9596 / NRRL 45880 / 77-13-4</strain>
    </source>
</reference>
<dbReference type="RefSeq" id="XP_003047784.1">
    <property type="nucleotide sequence ID" value="XM_003047738.1"/>
</dbReference>
<proteinExistence type="predicted"/>
<dbReference type="InParanoid" id="C7Z1W7"/>
<evidence type="ECO:0000256" key="1">
    <source>
        <dbReference type="SAM" id="MobiDB-lite"/>
    </source>
</evidence>
<dbReference type="AlphaFoldDB" id="C7Z1W7"/>
<dbReference type="EMBL" id="GG698906">
    <property type="protein sequence ID" value="EEU42071.1"/>
    <property type="molecule type" value="Genomic_DNA"/>
</dbReference>
<sequence length="210" mass="23575">MPTSIFNPISRVSRVAVLLEKRVDRNTKLVDIPPERFKYFRVLGELVVVNSQCLRSREIRRAGSQRSGGTVMIQGPPLPDTTKTRGRIVSLRVFKWDARIRSASRSQRGKQLRVPFKYLFMNTKRHSHSGTPSGRSHKGLEIVVVDALCFPEDRTKGIDLTDGLETCRFLEVSMPAHIGISVRHDNRASSVLLGPQNNGSEGIRVKSKTT</sequence>
<dbReference type="VEuPathDB" id="FungiDB:NECHADRAFT_85941"/>
<dbReference type="KEGG" id="nhe:NECHADRAFT_85941"/>
<feature type="region of interest" description="Disordered" evidence="1">
    <location>
        <begin position="190"/>
        <end position="210"/>
    </location>
</feature>
<organism evidence="2 3">
    <name type="scientific">Fusarium vanettenii (strain ATCC MYA-4622 / CBS 123669 / FGSC 9596 / NRRL 45880 / 77-13-4)</name>
    <name type="common">Fusarium solani subsp. pisi</name>
    <dbReference type="NCBI Taxonomy" id="660122"/>
    <lineage>
        <taxon>Eukaryota</taxon>
        <taxon>Fungi</taxon>
        <taxon>Dikarya</taxon>
        <taxon>Ascomycota</taxon>
        <taxon>Pezizomycotina</taxon>
        <taxon>Sordariomycetes</taxon>
        <taxon>Hypocreomycetidae</taxon>
        <taxon>Hypocreales</taxon>
        <taxon>Nectriaceae</taxon>
        <taxon>Fusarium</taxon>
        <taxon>Fusarium solani species complex</taxon>
        <taxon>Fusarium vanettenii</taxon>
    </lineage>
</organism>
<protein>
    <submittedName>
        <fullName evidence="2">Uncharacterized protein</fullName>
    </submittedName>
</protein>
<dbReference type="HOGENOM" id="CLU_1310431_0_0_1"/>
<keyword evidence="3" id="KW-1185">Reference proteome</keyword>
<accession>C7Z1W7</accession>
<name>C7Z1W7_FUSV7</name>
<gene>
    <name evidence="2" type="ORF">NECHADRAFT_85941</name>
</gene>
<evidence type="ECO:0000313" key="2">
    <source>
        <dbReference type="EMBL" id="EEU42071.1"/>
    </source>
</evidence>
<dbReference type="GeneID" id="9671746"/>
<dbReference type="Proteomes" id="UP000005206">
    <property type="component" value="Chromosome 10"/>
</dbReference>